<evidence type="ECO:0000313" key="2">
    <source>
        <dbReference type="EMBL" id="EOD08037.1"/>
    </source>
</evidence>
<dbReference type="GeneID" id="17254189"/>
<dbReference type="HOGENOM" id="CLU_1500179_0_0_1"/>
<feature type="compositionally biased region" description="Basic residues" evidence="1">
    <location>
        <begin position="120"/>
        <end position="171"/>
    </location>
</feature>
<dbReference type="RefSeq" id="XP_005760466.1">
    <property type="nucleotide sequence ID" value="XM_005760409.1"/>
</dbReference>
<accession>R1BFF5</accession>
<dbReference type="EMBL" id="KB869128">
    <property type="protein sequence ID" value="EOD08037.1"/>
    <property type="molecule type" value="Genomic_DNA"/>
</dbReference>
<proteinExistence type="predicted"/>
<protein>
    <submittedName>
        <fullName evidence="2">Uncharacterized protein</fullName>
    </submittedName>
</protein>
<feature type="compositionally biased region" description="Polar residues" evidence="1">
    <location>
        <begin position="96"/>
        <end position="119"/>
    </location>
</feature>
<organism evidence="2">
    <name type="scientific">Emiliania huxleyi</name>
    <name type="common">Coccolithophore</name>
    <name type="synonym">Pontosphaera huxleyi</name>
    <dbReference type="NCBI Taxonomy" id="2903"/>
    <lineage>
        <taxon>Eukaryota</taxon>
        <taxon>Haptista</taxon>
        <taxon>Haptophyta</taxon>
        <taxon>Prymnesiophyceae</taxon>
        <taxon>Isochrysidales</taxon>
        <taxon>Noelaerhabdaceae</taxon>
        <taxon>Emiliania</taxon>
    </lineage>
</organism>
<name>R1BFF5_EMIHU</name>
<dbReference type="KEGG" id="ehx:EMIHUDRAFT_471794"/>
<evidence type="ECO:0000256" key="1">
    <source>
        <dbReference type="SAM" id="MobiDB-lite"/>
    </source>
</evidence>
<feature type="compositionally biased region" description="Low complexity" evidence="1">
    <location>
        <begin position="60"/>
        <end position="88"/>
    </location>
</feature>
<feature type="compositionally biased region" description="Basic residues" evidence="1">
    <location>
        <begin position="47"/>
        <end position="59"/>
    </location>
</feature>
<feature type="non-terminal residue" evidence="2">
    <location>
        <position position="1"/>
    </location>
</feature>
<sequence>CCREGRRCSRECVSCAPPSRRPPRCRVRTGPTLRRASPTGRAAALPGRRRWLRSRRRCSSSRAGSRAGAGWASSSPSGRSRSGTRCTRVVARGSTRRSSSLARLCAQTSPPAKPSTRSAGTRRRRHICSRRLARRRRLPRPSRGASRRRRCTRCRDWRRRWPGTQRRGRSRTPKEQGPSR</sequence>
<feature type="region of interest" description="Disordered" evidence="1">
    <location>
        <begin position="20"/>
        <end position="180"/>
    </location>
</feature>
<reference evidence="2" key="1">
    <citation type="submission" date="2012-07" db="EMBL/GenBank/DDBJ databases">
        <title>Genome variability drives Emilianias global distribution.</title>
        <authorList>
            <consortium name="DOE Joint Genome Institute"/>
            <person name="Read B."/>
            <person name="Kegel J."/>
            <person name="Klute M."/>
            <person name="Kuo A."/>
            <person name="Lefebvre S.C."/>
            <person name="Maumus F."/>
            <person name="Mayer C."/>
            <person name="Miller J."/>
            <person name="Allen A."/>
            <person name="Bidle K."/>
            <person name="Borodovsky M."/>
            <person name="Bowler C."/>
            <person name="Brownlee C."/>
            <person name="Claverie J.-M."/>
            <person name="Cock M."/>
            <person name="De Vargas C."/>
            <person name="Elias M."/>
            <person name="Frickenhaus S."/>
            <person name="Gladyshev V.N."/>
            <person name="Gonzalez K."/>
            <person name="Guda C."/>
            <person name="Hadaegh A."/>
            <person name="Herman E."/>
            <person name="Iglesias-Rodriguez D."/>
            <person name="Jones B."/>
            <person name="Lawson T."/>
            <person name="Leese F."/>
            <person name="Lin Y.-C."/>
            <person name="Lindquist E."/>
            <person name="Lobanov A."/>
            <person name="Lucas S."/>
            <person name="Malik S.-H.B."/>
            <person name="Marsh M.E."/>
            <person name="Mock T."/>
            <person name="Monier A."/>
            <person name="Moreau H."/>
            <person name="Mueller-Roeber B."/>
            <person name="Napier J."/>
            <person name="Ogata H."/>
            <person name="Parker M."/>
            <person name="Probert I."/>
            <person name="Quesneville H."/>
            <person name="Raines C."/>
            <person name="Rensing S."/>
            <person name="Riano-Pachon D.M."/>
            <person name="Richier S."/>
            <person name="Rokitta S."/>
            <person name="Salamov A."/>
            <person name="Sarno A.F."/>
            <person name="Schmutz J."/>
            <person name="Schroeder D."/>
            <person name="Shiraiwa Y."/>
            <person name="Soanes D.M."/>
            <person name="Valentin K."/>
            <person name="Van Der Giezen M."/>
            <person name="Van Der Peer Y."/>
            <person name="Vardi A."/>
            <person name="Verret F."/>
            <person name="Von Dassow P."/>
            <person name="Wheeler G."/>
            <person name="Williams B."/>
            <person name="Wilson W."/>
            <person name="Wolfe G."/>
            <person name="Wurch L.L."/>
            <person name="Young J."/>
            <person name="Dacks J.B."/>
            <person name="Delwiche C.F."/>
            <person name="Dyhrman S."/>
            <person name="Glockner G."/>
            <person name="John U."/>
            <person name="Richards T."/>
            <person name="Worden A.Z."/>
            <person name="Zhang X."/>
            <person name="Grigoriev I.V."/>
        </authorList>
    </citation>
    <scope>NUCLEOTIDE SEQUENCE</scope>
    <source>
        <strain evidence="2">CCMP1516</strain>
    </source>
</reference>
<dbReference type="AlphaFoldDB" id="R1BFF5"/>
<gene>
    <name evidence="2" type="ORF">EMIHUDRAFT_471794</name>
</gene>